<sequence>MDRLKREGLGMTSQRTRNRLIQRLREEGITNETVLDVMASTPRHLFLDEALAVRAYEDTSLPIGYGQTISQPYIVARMTELLLSRAKSLHRVLEVGTGSGYQTAILARLVDNLYSVERIGPLLDKARRRMRELGLYNVELRLSSGGFGWPDKGPYDAILAAAAPASVPAELKEQLAPNGVLVLPIGSDRQHLTIVSRRDDSEQFDVERLEAVRFVPLLGGVVR</sequence>
<dbReference type="HAMAP" id="MF_00090">
    <property type="entry name" value="PIMT"/>
    <property type="match status" value="1"/>
</dbReference>
<dbReference type="Proteomes" id="UP001597425">
    <property type="component" value="Unassembled WGS sequence"/>
</dbReference>
<dbReference type="RefSeq" id="WP_377535465.1">
    <property type="nucleotide sequence ID" value="NZ_JAPIVK010000029.1"/>
</dbReference>
<dbReference type="InterPro" id="IPR029063">
    <property type="entry name" value="SAM-dependent_MTases_sf"/>
</dbReference>
<name>A0ABW5EEG9_9GAMM</name>
<keyword evidence="3 7" id="KW-0963">Cytoplasm</keyword>
<dbReference type="CDD" id="cd02440">
    <property type="entry name" value="AdoMet_MTases"/>
    <property type="match status" value="1"/>
</dbReference>
<keyword evidence="6 7" id="KW-0949">S-adenosyl-L-methionine</keyword>
<proteinExistence type="inferred from homology"/>
<feature type="active site" evidence="7">
    <location>
        <position position="70"/>
    </location>
</feature>
<protein>
    <recommendedName>
        <fullName evidence="7">Protein-L-isoaspartate O-methyltransferase</fullName>
        <ecNumber evidence="7">2.1.1.77</ecNumber>
    </recommendedName>
    <alternativeName>
        <fullName evidence="7">L-isoaspartyl protein carboxyl methyltransferase</fullName>
    </alternativeName>
    <alternativeName>
        <fullName evidence="7">Protein L-isoaspartyl methyltransferase</fullName>
    </alternativeName>
    <alternativeName>
        <fullName evidence="7">Protein-beta-aspartate methyltransferase</fullName>
        <shortName evidence="7">PIMT</shortName>
    </alternativeName>
</protein>
<evidence type="ECO:0000313" key="8">
    <source>
        <dbReference type="EMBL" id="MFD2311981.1"/>
    </source>
</evidence>
<evidence type="ECO:0000256" key="1">
    <source>
        <dbReference type="ARBA" id="ARBA00004496"/>
    </source>
</evidence>
<evidence type="ECO:0000256" key="2">
    <source>
        <dbReference type="ARBA" id="ARBA00005369"/>
    </source>
</evidence>
<dbReference type="PANTHER" id="PTHR11579:SF0">
    <property type="entry name" value="PROTEIN-L-ISOASPARTATE(D-ASPARTATE) O-METHYLTRANSFERASE"/>
    <property type="match status" value="1"/>
</dbReference>
<dbReference type="NCBIfam" id="NF001453">
    <property type="entry name" value="PRK00312.1"/>
    <property type="match status" value="1"/>
</dbReference>
<keyword evidence="9" id="KW-1185">Reference proteome</keyword>
<accession>A0ABW5EEG9</accession>
<dbReference type="GO" id="GO:0032259">
    <property type="term" value="P:methylation"/>
    <property type="evidence" value="ECO:0007669"/>
    <property type="project" value="UniProtKB-KW"/>
</dbReference>
<comment type="similarity">
    <text evidence="2 7">Belongs to the methyltransferase superfamily. L-isoaspartyl/D-aspartyl protein methyltransferase family.</text>
</comment>
<gene>
    <name evidence="7" type="primary">pcm</name>
    <name evidence="8" type="ORF">ACFSKX_16250</name>
</gene>
<evidence type="ECO:0000313" key="9">
    <source>
        <dbReference type="Proteomes" id="UP001597425"/>
    </source>
</evidence>
<keyword evidence="5 7" id="KW-0808">Transferase</keyword>
<dbReference type="EMBL" id="JBHUJD010000026">
    <property type="protein sequence ID" value="MFD2311981.1"/>
    <property type="molecule type" value="Genomic_DNA"/>
</dbReference>
<organism evidence="8 9">
    <name type="scientific">Microbulbifer halophilus</name>
    <dbReference type="NCBI Taxonomy" id="453963"/>
    <lineage>
        <taxon>Bacteria</taxon>
        <taxon>Pseudomonadati</taxon>
        <taxon>Pseudomonadota</taxon>
        <taxon>Gammaproteobacteria</taxon>
        <taxon>Cellvibrionales</taxon>
        <taxon>Microbulbiferaceae</taxon>
        <taxon>Microbulbifer</taxon>
    </lineage>
</organism>
<dbReference type="Gene3D" id="3.40.50.150">
    <property type="entry name" value="Vaccinia Virus protein VP39"/>
    <property type="match status" value="1"/>
</dbReference>
<dbReference type="SUPFAM" id="SSF53335">
    <property type="entry name" value="S-adenosyl-L-methionine-dependent methyltransferases"/>
    <property type="match status" value="1"/>
</dbReference>
<dbReference type="EC" id="2.1.1.77" evidence="7"/>
<evidence type="ECO:0000256" key="6">
    <source>
        <dbReference type="ARBA" id="ARBA00022691"/>
    </source>
</evidence>
<dbReference type="InterPro" id="IPR000682">
    <property type="entry name" value="PCMT"/>
</dbReference>
<reference evidence="9" key="1">
    <citation type="journal article" date="2019" name="Int. J. Syst. Evol. Microbiol.">
        <title>The Global Catalogue of Microorganisms (GCM) 10K type strain sequencing project: providing services to taxonomists for standard genome sequencing and annotation.</title>
        <authorList>
            <consortium name="The Broad Institute Genomics Platform"/>
            <consortium name="The Broad Institute Genome Sequencing Center for Infectious Disease"/>
            <person name="Wu L."/>
            <person name="Ma J."/>
        </authorList>
    </citation>
    <scope>NUCLEOTIDE SEQUENCE [LARGE SCALE GENOMIC DNA]</scope>
    <source>
        <strain evidence="9">KCTC 12848</strain>
    </source>
</reference>
<keyword evidence="4 7" id="KW-0489">Methyltransferase</keyword>
<dbReference type="Pfam" id="PF01135">
    <property type="entry name" value="PCMT"/>
    <property type="match status" value="1"/>
</dbReference>
<comment type="function">
    <text evidence="7">Catalyzes the methyl esterification of L-isoaspartyl residues in peptides and proteins that result from spontaneous decomposition of normal L-aspartyl and L-asparaginyl residues. It plays a role in the repair and/or degradation of damaged proteins.</text>
</comment>
<dbReference type="NCBIfam" id="TIGR00080">
    <property type="entry name" value="pimt"/>
    <property type="match status" value="1"/>
</dbReference>
<evidence type="ECO:0000256" key="7">
    <source>
        <dbReference type="HAMAP-Rule" id="MF_00090"/>
    </source>
</evidence>
<dbReference type="PANTHER" id="PTHR11579">
    <property type="entry name" value="PROTEIN-L-ISOASPARTATE O-METHYLTRANSFERASE"/>
    <property type="match status" value="1"/>
</dbReference>
<comment type="subcellular location">
    <subcellularLocation>
        <location evidence="1 7">Cytoplasm</location>
    </subcellularLocation>
</comment>
<comment type="caution">
    <text evidence="8">The sequence shown here is derived from an EMBL/GenBank/DDBJ whole genome shotgun (WGS) entry which is preliminary data.</text>
</comment>
<evidence type="ECO:0000256" key="3">
    <source>
        <dbReference type="ARBA" id="ARBA00022490"/>
    </source>
</evidence>
<dbReference type="GO" id="GO:0004719">
    <property type="term" value="F:protein-L-isoaspartate (D-aspartate) O-methyltransferase activity"/>
    <property type="evidence" value="ECO:0007669"/>
    <property type="project" value="UniProtKB-EC"/>
</dbReference>
<comment type="catalytic activity">
    <reaction evidence="7">
        <text>[protein]-L-isoaspartate + S-adenosyl-L-methionine = [protein]-L-isoaspartate alpha-methyl ester + S-adenosyl-L-homocysteine</text>
        <dbReference type="Rhea" id="RHEA:12705"/>
        <dbReference type="Rhea" id="RHEA-COMP:12143"/>
        <dbReference type="Rhea" id="RHEA-COMP:12144"/>
        <dbReference type="ChEBI" id="CHEBI:57856"/>
        <dbReference type="ChEBI" id="CHEBI:59789"/>
        <dbReference type="ChEBI" id="CHEBI:90596"/>
        <dbReference type="ChEBI" id="CHEBI:90598"/>
        <dbReference type="EC" id="2.1.1.77"/>
    </reaction>
</comment>
<evidence type="ECO:0000256" key="4">
    <source>
        <dbReference type="ARBA" id="ARBA00022603"/>
    </source>
</evidence>
<evidence type="ECO:0000256" key="5">
    <source>
        <dbReference type="ARBA" id="ARBA00022679"/>
    </source>
</evidence>